<dbReference type="Gene3D" id="3.40.50.360">
    <property type="match status" value="1"/>
</dbReference>
<dbReference type="SUPFAM" id="SSF52218">
    <property type="entry name" value="Flavoproteins"/>
    <property type="match status" value="1"/>
</dbReference>
<dbReference type="PANTHER" id="PTHR30543">
    <property type="entry name" value="CHROMATE REDUCTASE"/>
    <property type="match status" value="1"/>
</dbReference>
<sequence>MSLKLKVIIGSTRPGRVAPIVGAWAAKAAEAHGGFEVELVDLASVDLPLLDEPNHPAMKQYEHAHTKAWSAIVDDADAFVFVTPEYDYFPPAALVNALQCLSQEWRYKPAATVSYAFVSGGLRAAQELRTLMGNLQMVALPQVVPVPFFPQFVKDGELEPNEPMTEGINMTLTELAKWAEALKPMRG</sequence>
<reference evidence="2" key="2">
    <citation type="submission" date="2020-09" db="EMBL/GenBank/DDBJ databases">
        <authorList>
            <person name="Sun Q."/>
            <person name="Zhou Y."/>
        </authorList>
    </citation>
    <scope>NUCLEOTIDE SEQUENCE</scope>
    <source>
        <strain evidence="2">CGMCC 1.7081</strain>
    </source>
</reference>
<evidence type="ECO:0000313" key="2">
    <source>
        <dbReference type="EMBL" id="GHG80469.1"/>
    </source>
</evidence>
<dbReference type="GO" id="GO:0005829">
    <property type="term" value="C:cytosol"/>
    <property type="evidence" value="ECO:0007669"/>
    <property type="project" value="TreeGrafter"/>
</dbReference>
<dbReference type="Pfam" id="PF03358">
    <property type="entry name" value="FMN_red"/>
    <property type="match status" value="1"/>
</dbReference>
<gene>
    <name evidence="2" type="ORF">GCM10010961_03630</name>
</gene>
<dbReference type="RefSeq" id="WP_028092111.1">
    <property type="nucleotide sequence ID" value="NZ_BNAP01000001.1"/>
</dbReference>
<evidence type="ECO:0000259" key="1">
    <source>
        <dbReference type="Pfam" id="PF03358"/>
    </source>
</evidence>
<dbReference type="GO" id="GO:0010181">
    <property type="term" value="F:FMN binding"/>
    <property type="evidence" value="ECO:0007669"/>
    <property type="project" value="TreeGrafter"/>
</dbReference>
<dbReference type="EMBL" id="BNAP01000001">
    <property type="protein sequence ID" value="GHG80469.1"/>
    <property type="molecule type" value="Genomic_DNA"/>
</dbReference>
<name>A0A8J3H4T6_9RHOB</name>
<dbReference type="InterPro" id="IPR005025">
    <property type="entry name" value="FMN_Rdtase-like_dom"/>
</dbReference>
<dbReference type="Proteomes" id="UP000611500">
    <property type="component" value="Unassembled WGS sequence"/>
</dbReference>
<feature type="domain" description="NADPH-dependent FMN reductase-like" evidence="1">
    <location>
        <begin position="4"/>
        <end position="148"/>
    </location>
</feature>
<keyword evidence="3" id="KW-1185">Reference proteome</keyword>
<organism evidence="2 3">
    <name type="scientific">Pseudodonghicola xiamenensis</name>
    <dbReference type="NCBI Taxonomy" id="337702"/>
    <lineage>
        <taxon>Bacteria</taxon>
        <taxon>Pseudomonadati</taxon>
        <taxon>Pseudomonadota</taxon>
        <taxon>Alphaproteobacteria</taxon>
        <taxon>Rhodobacterales</taxon>
        <taxon>Paracoccaceae</taxon>
        <taxon>Pseudodonghicola</taxon>
    </lineage>
</organism>
<reference evidence="2" key="1">
    <citation type="journal article" date="2014" name="Int. J. Syst. Evol. Microbiol.">
        <title>Complete genome sequence of Corynebacterium casei LMG S-19264T (=DSM 44701T), isolated from a smear-ripened cheese.</title>
        <authorList>
            <consortium name="US DOE Joint Genome Institute (JGI-PGF)"/>
            <person name="Walter F."/>
            <person name="Albersmeier A."/>
            <person name="Kalinowski J."/>
            <person name="Ruckert C."/>
        </authorList>
    </citation>
    <scope>NUCLEOTIDE SEQUENCE</scope>
    <source>
        <strain evidence="2">CGMCC 1.7081</strain>
    </source>
</reference>
<dbReference type="PANTHER" id="PTHR30543:SF21">
    <property type="entry name" value="NAD(P)H-DEPENDENT FMN REDUCTASE LOT6"/>
    <property type="match status" value="1"/>
</dbReference>
<protein>
    <submittedName>
        <fullName evidence="2">Reductase</fullName>
    </submittedName>
</protein>
<comment type="caution">
    <text evidence="2">The sequence shown here is derived from an EMBL/GenBank/DDBJ whole genome shotgun (WGS) entry which is preliminary data.</text>
</comment>
<accession>A0A8J3H4T6</accession>
<proteinExistence type="predicted"/>
<dbReference type="InterPro" id="IPR050712">
    <property type="entry name" value="NAD(P)H-dep_reductase"/>
</dbReference>
<dbReference type="AlphaFoldDB" id="A0A8J3H4T6"/>
<dbReference type="InterPro" id="IPR029039">
    <property type="entry name" value="Flavoprotein-like_sf"/>
</dbReference>
<evidence type="ECO:0000313" key="3">
    <source>
        <dbReference type="Proteomes" id="UP000611500"/>
    </source>
</evidence>
<dbReference type="GO" id="GO:0016491">
    <property type="term" value="F:oxidoreductase activity"/>
    <property type="evidence" value="ECO:0007669"/>
    <property type="project" value="InterPro"/>
</dbReference>